<dbReference type="PATRIC" id="fig|1502.174.peg.1482"/>
<keyword evidence="7 11" id="KW-0406">Ion transport</keyword>
<comment type="subcellular location">
    <subcellularLocation>
        <location evidence="2 11">Cell membrane</location>
        <topology evidence="2 11">Peripheral membrane protein</topology>
    </subcellularLocation>
</comment>
<dbReference type="GO" id="GO:0046933">
    <property type="term" value="F:proton-transporting ATP synthase activity, rotational mechanism"/>
    <property type="evidence" value="ECO:0007669"/>
    <property type="project" value="UniProtKB-UniRule"/>
</dbReference>
<evidence type="ECO:0000256" key="8">
    <source>
        <dbReference type="ARBA" id="ARBA00023136"/>
    </source>
</evidence>
<organism evidence="15 16">
    <name type="scientific">Clostridium perfringens</name>
    <dbReference type="NCBI Taxonomy" id="1502"/>
    <lineage>
        <taxon>Bacteria</taxon>
        <taxon>Bacillati</taxon>
        <taxon>Bacillota</taxon>
        <taxon>Clostridia</taxon>
        <taxon>Eubacteriales</taxon>
        <taxon>Clostridiaceae</taxon>
        <taxon>Clostridium</taxon>
    </lineage>
</organism>
<feature type="domain" description="ATP synthase F1 complex delta/epsilon subunit N-terminal" evidence="14">
    <location>
        <begin position="4"/>
        <end position="83"/>
    </location>
</feature>
<dbReference type="SUPFAM" id="SSF51344">
    <property type="entry name" value="Epsilon subunit of F1F0-ATP synthase N-terminal domain"/>
    <property type="match status" value="1"/>
</dbReference>
<dbReference type="SUPFAM" id="SSF46604">
    <property type="entry name" value="Epsilon subunit of F1F0-ATP synthase C-terminal domain"/>
    <property type="match status" value="1"/>
</dbReference>
<evidence type="ECO:0000256" key="10">
    <source>
        <dbReference type="ARBA" id="ARBA00023310"/>
    </source>
</evidence>
<dbReference type="FunFam" id="1.20.5.440:FF:000001">
    <property type="entry name" value="ATP synthase epsilon chain"/>
    <property type="match status" value="1"/>
</dbReference>
<reference evidence="15 16" key="1">
    <citation type="submission" date="2016-01" db="EMBL/GenBank/DDBJ databases">
        <authorList>
            <person name="Oliw E.H."/>
        </authorList>
    </citation>
    <scope>NUCLEOTIDE SEQUENCE [LARGE SCALE GENOMIC DNA]</scope>
    <source>
        <strain evidence="15 16">MJR7757A</strain>
    </source>
</reference>
<dbReference type="GO" id="GO:0045259">
    <property type="term" value="C:proton-transporting ATP synthase complex"/>
    <property type="evidence" value="ECO:0007669"/>
    <property type="project" value="UniProtKB-KW"/>
</dbReference>
<evidence type="ECO:0000256" key="3">
    <source>
        <dbReference type="ARBA" id="ARBA00005712"/>
    </source>
</evidence>
<evidence type="ECO:0000256" key="1">
    <source>
        <dbReference type="ARBA" id="ARBA00003543"/>
    </source>
</evidence>
<dbReference type="PANTHER" id="PTHR13822:SF10">
    <property type="entry name" value="ATP SYNTHASE EPSILON CHAIN, CHLOROPLASTIC"/>
    <property type="match status" value="1"/>
</dbReference>
<evidence type="ECO:0000256" key="7">
    <source>
        <dbReference type="ARBA" id="ARBA00023065"/>
    </source>
</evidence>
<evidence type="ECO:0000256" key="9">
    <source>
        <dbReference type="ARBA" id="ARBA00023196"/>
    </source>
</evidence>
<evidence type="ECO:0000256" key="12">
    <source>
        <dbReference type="RuleBase" id="RU003656"/>
    </source>
</evidence>
<comment type="similarity">
    <text evidence="3 11 12">Belongs to the ATPase epsilon chain family.</text>
</comment>
<evidence type="ECO:0000256" key="4">
    <source>
        <dbReference type="ARBA" id="ARBA00022448"/>
    </source>
</evidence>
<dbReference type="HAMAP" id="MF_00530">
    <property type="entry name" value="ATP_synth_epsil_bac"/>
    <property type="match status" value="1"/>
</dbReference>
<dbReference type="InterPro" id="IPR036794">
    <property type="entry name" value="ATP_F1_dsu/esu_C_sf"/>
</dbReference>
<evidence type="ECO:0000313" key="15">
    <source>
        <dbReference type="EMBL" id="KXA12172.1"/>
    </source>
</evidence>
<keyword evidence="8 11" id="KW-0472">Membrane</keyword>
<keyword evidence="6 11" id="KW-0375">Hydrogen ion transport</keyword>
<accession>A0A133N795</accession>
<keyword evidence="4 11" id="KW-0813">Transport</keyword>
<dbReference type="Pfam" id="PF02823">
    <property type="entry name" value="ATP-synt_DE_N"/>
    <property type="match status" value="1"/>
</dbReference>
<comment type="subunit">
    <text evidence="11 12">F-type ATPases have 2 components, CF(1) - the catalytic core - and CF(0) - the membrane proton channel. CF(1) has five subunits: alpha(3), beta(3), gamma(1), delta(1), epsilon(1). CF(0) has three main subunits: a, b and c.</text>
</comment>
<dbReference type="Proteomes" id="UP000070646">
    <property type="component" value="Unassembled WGS sequence"/>
</dbReference>
<evidence type="ECO:0000256" key="5">
    <source>
        <dbReference type="ARBA" id="ARBA00022475"/>
    </source>
</evidence>
<protein>
    <recommendedName>
        <fullName evidence="11">ATP synthase epsilon chain</fullName>
    </recommendedName>
    <alternativeName>
        <fullName evidence="11">ATP synthase F1 sector epsilon subunit</fullName>
    </alternativeName>
    <alternativeName>
        <fullName evidence="11">F-ATPase epsilon subunit</fullName>
    </alternativeName>
</protein>
<comment type="function">
    <text evidence="1 11">Produces ATP from ADP in the presence of a proton gradient across the membrane.</text>
</comment>
<dbReference type="PANTHER" id="PTHR13822">
    <property type="entry name" value="ATP SYNTHASE DELTA/EPSILON CHAIN"/>
    <property type="match status" value="1"/>
</dbReference>
<dbReference type="EMBL" id="LRPU01000069">
    <property type="protein sequence ID" value="KXA12172.1"/>
    <property type="molecule type" value="Genomic_DNA"/>
</dbReference>
<feature type="domain" description="ATP synthase epsilon subunit C-terminal" evidence="13">
    <location>
        <begin position="87"/>
        <end position="130"/>
    </location>
</feature>
<dbReference type="Pfam" id="PF00401">
    <property type="entry name" value="ATP-synt_DE"/>
    <property type="match status" value="1"/>
</dbReference>
<sequence length="133" mass="15075">MNKFKLIVTTPERVLISGEVSRVLCKNAVGEFEILAGHQPYLTATVPTVTRIDDENGESKYLFTSTGLMKVQNNEVTFCVNSAEWPEEIDEARAMNAKQRAEERLNNKTDELDEKRAKLALARAMSRLKLKEM</sequence>
<dbReference type="Gene3D" id="2.60.15.10">
    <property type="entry name" value="F0F1 ATP synthase delta/epsilon subunit, N-terminal"/>
    <property type="match status" value="1"/>
</dbReference>
<name>A0A133N795_CLOPF</name>
<dbReference type="GO" id="GO:0005886">
    <property type="term" value="C:plasma membrane"/>
    <property type="evidence" value="ECO:0007669"/>
    <property type="project" value="UniProtKB-SubCell"/>
</dbReference>
<dbReference type="InterPro" id="IPR036771">
    <property type="entry name" value="ATPsynth_dsu/esu_N"/>
</dbReference>
<evidence type="ECO:0000256" key="11">
    <source>
        <dbReference type="HAMAP-Rule" id="MF_00530"/>
    </source>
</evidence>
<dbReference type="GO" id="GO:0005524">
    <property type="term" value="F:ATP binding"/>
    <property type="evidence" value="ECO:0007669"/>
    <property type="project" value="UniProtKB-UniRule"/>
</dbReference>
<dbReference type="InterPro" id="IPR001469">
    <property type="entry name" value="ATP_synth_F1_dsu/esu"/>
</dbReference>
<gene>
    <name evidence="11" type="primary">atpC</name>
    <name evidence="15" type="ORF">HMPREF3222_01470</name>
</gene>
<dbReference type="InterPro" id="IPR020546">
    <property type="entry name" value="ATP_synth_F1_dsu/esu_N"/>
</dbReference>
<evidence type="ECO:0000256" key="2">
    <source>
        <dbReference type="ARBA" id="ARBA00004202"/>
    </source>
</evidence>
<dbReference type="CDD" id="cd12152">
    <property type="entry name" value="F1-ATPase_delta"/>
    <property type="match status" value="1"/>
</dbReference>
<dbReference type="NCBIfam" id="NF009984">
    <property type="entry name" value="PRK13450.1"/>
    <property type="match status" value="1"/>
</dbReference>
<dbReference type="AlphaFoldDB" id="A0A133N795"/>
<dbReference type="RefSeq" id="WP_060795540.1">
    <property type="nucleotide sequence ID" value="NZ_JAKNTE010000002.1"/>
</dbReference>
<keyword evidence="10 11" id="KW-0066">ATP synthesis</keyword>
<evidence type="ECO:0000259" key="14">
    <source>
        <dbReference type="Pfam" id="PF02823"/>
    </source>
</evidence>
<keyword evidence="5 11" id="KW-1003">Cell membrane</keyword>
<proteinExistence type="inferred from homology"/>
<dbReference type="InterPro" id="IPR020547">
    <property type="entry name" value="ATP_synth_F1_esu_C"/>
</dbReference>
<comment type="caution">
    <text evidence="15">The sequence shown here is derived from an EMBL/GenBank/DDBJ whole genome shotgun (WGS) entry which is preliminary data.</text>
</comment>
<evidence type="ECO:0000259" key="13">
    <source>
        <dbReference type="Pfam" id="PF00401"/>
    </source>
</evidence>
<dbReference type="Gene3D" id="1.20.5.440">
    <property type="entry name" value="ATP synthase delta/epsilon subunit, C-terminal domain"/>
    <property type="match status" value="1"/>
</dbReference>
<evidence type="ECO:0000313" key="16">
    <source>
        <dbReference type="Proteomes" id="UP000070646"/>
    </source>
</evidence>
<dbReference type="NCBIfam" id="TIGR01216">
    <property type="entry name" value="ATP_synt_epsi"/>
    <property type="match status" value="1"/>
</dbReference>
<keyword evidence="9 11" id="KW-0139">CF(1)</keyword>
<evidence type="ECO:0000256" key="6">
    <source>
        <dbReference type="ARBA" id="ARBA00022781"/>
    </source>
</evidence>